<dbReference type="GO" id="GO:0005506">
    <property type="term" value="F:iron ion binding"/>
    <property type="evidence" value="ECO:0007669"/>
    <property type="project" value="InterPro"/>
</dbReference>
<dbReference type="Pfam" id="PF01315">
    <property type="entry name" value="Ald_Xan_dh_C"/>
    <property type="match status" value="1"/>
</dbReference>
<dbReference type="EMBL" id="CP001823">
    <property type="protein sequence ID" value="ACZ37697.1"/>
    <property type="molecule type" value="Genomic_DNA"/>
</dbReference>
<dbReference type="eggNOG" id="COG1529">
    <property type="taxonomic scope" value="Bacteria"/>
</dbReference>
<dbReference type="InterPro" id="IPR008274">
    <property type="entry name" value="AldOxase/xan_DH_MoCoBD1"/>
</dbReference>
<dbReference type="FunCoup" id="D1C6T6">
    <property type="interactions" value="162"/>
</dbReference>
<keyword evidence="5" id="KW-1185">Reference proteome</keyword>
<reference evidence="4 5" key="2">
    <citation type="journal article" date="2010" name="Stand. Genomic Sci.">
        <title>Complete genome sequence of Desulfohalobium retbaense type strain (HR(100)).</title>
        <authorList>
            <person name="Spring S."/>
            <person name="Nolan M."/>
            <person name="Lapidus A."/>
            <person name="Glavina Del Rio T."/>
            <person name="Copeland A."/>
            <person name="Tice H."/>
            <person name="Cheng J.F."/>
            <person name="Lucas S."/>
            <person name="Land M."/>
            <person name="Chen F."/>
            <person name="Bruce D."/>
            <person name="Goodwin L."/>
            <person name="Pitluck S."/>
            <person name="Ivanova N."/>
            <person name="Mavromatis K."/>
            <person name="Mikhailova N."/>
            <person name="Pati A."/>
            <person name="Chen A."/>
            <person name="Palaniappan K."/>
            <person name="Hauser L."/>
            <person name="Chang Y.J."/>
            <person name="Jeffries C.D."/>
            <person name="Munk C."/>
            <person name="Kiss H."/>
            <person name="Chain P."/>
            <person name="Han C."/>
            <person name="Brettin T."/>
            <person name="Detter J.C."/>
            <person name="Schuler E."/>
            <person name="Goker M."/>
            <person name="Rohde M."/>
            <person name="Bristow J."/>
            <person name="Eisen J.A."/>
            <person name="Markowitz V."/>
            <person name="Hugenholtz P."/>
            <person name="Kyrpides N.C."/>
            <person name="Klenk H.P."/>
        </authorList>
    </citation>
    <scope>NUCLEOTIDE SEQUENCE [LARGE SCALE GENOMIC DNA]</scope>
    <source>
        <strain evidence="5">ATCC 49802 / DSM 20745 / S 6022</strain>
    </source>
</reference>
<dbReference type="PANTHER" id="PTHR11908:SF132">
    <property type="entry name" value="ALDEHYDE OXIDASE 1-RELATED"/>
    <property type="match status" value="1"/>
</dbReference>
<dbReference type="InterPro" id="IPR016208">
    <property type="entry name" value="Ald_Oxase/xanthine_DH-like"/>
</dbReference>
<dbReference type="Pfam" id="PF02738">
    <property type="entry name" value="MoCoBD_1"/>
    <property type="match status" value="1"/>
</dbReference>
<evidence type="ECO:0000313" key="5">
    <source>
        <dbReference type="Proteomes" id="UP000002027"/>
    </source>
</evidence>
<dbReference type="InterPro" id="IPR037165">
    <property type="entry name" value="AldOxase/xan_DH_Mopterin-bd_sf"/>
</dbReference>
<dbReference type="SMART" id="SM01008">
    <property type="entry name" value="Ald_Xan_dh_C"/>
    <property type="match status" value="1"/>
</dbReference>
<name>D1C6T6_SPHTD</name>
<gene>
    <name evidence="4" type="ordered locus">Sthe_0258</name>
</gene>
<dbReference type="Gene3D" id="3.90.1170.50">
    <property type="entry name" value="Aldehyde oxidase/xanthine dehydrogenase, a/b hammerhead"/>
    <property type="match status" value="1"/>
</dbReference>
<proteinExistence type="predicted"/>
<dbReference type="SUPFAM" id="SSF54665">
    <property type="entry name" value="CO dehydrogenase molybdoprotein N-domain-like"/>
    <property type="match status" value="1"/>
</dbReference>
<dbReference type="RefSeq" id="WP_012870745.1">
    <property type="nucleotide sequence ID" value="NC_013523.1"/>
</dbReference>
<accession>D1C6T6</accession>
<dbReference type="InterPro" id="IPR046867">
    <property type="entry name" value="AldOxase/xan_DH_MoCoBD2"/>
</dbReference>
<dbReference type="Pfam" id="PF20256">
    <property type="entry name" value="MoCoBD_2"/>
    <property type="match status" value="1"/>
</dbReference>
<dbReference type="Gene3D" id="3.30.365.10">
    <property type="entry name" value="Aldehyde oxidase/xanthine dehydrogenase, molybdopterin binding domain"/>
    <property type="match status" value="4"/>
</dbReference>
<protein>
    <submittedName>
        <fullName evidence="4">Aldehyde oxidase and xanthine dehydrogenase molybdopterin binding protein</fullName>
    </submittedName>
</protein>
<dbReference type="PANTHER" id="PTHR11908">
    <property type="entry name" value="XANTHINE DEHYDROGENASE"/>
    <property type="match status" value="1"/>
</dbReference>
<feature type="domain" description="Aldehyde oxidase/xanthine dehydrogenase a/b hammerhead" evidence="3">
    <location>
        <begin position="24"/>
        <end position="126"/>
    </location>
</feature>
<evidence type="ECO:0000256" key="2">
    <source>
        <dbReference type="ARBA" id="ARBA00023002"/>
    </source>
</evidence>
<dbReference type="HOGENOM" id="CLU_001681_2_0_0"/>
<dbReference type="AlphaFoldDB" id="D1C6T6"/>
<evidence type="ECO:0000313" key="4">
    <source>
        <dbReference type="EMBL" id="ACZ37697.1"/>
    </source>
</evidence>
<dbReference type="InParanoid" id="D1C6T6"/>
<dbReference type="KEGG" id="sti:Sthe_0258"/>
<dbReference type="SUPFAM" id="SSF56003">
    <property type="entry name" value="Molybdenum cofactor-binding domain"/>
    <property type="match status" value="1"/>
</dbReference>
<dbReference type="STRING" id="479434.Sthe_0258"/>
<evidence type="ECO:0000259" key="3">
    <source>
        <dbReference type="SMART" id="SM01008"/>
    </source>
</evidence>
<dbReference type="Proteomes" id="UP000002027">
    <property type="component" value="Chromosome 1"/>
</dbReference>
<keyword evidence="2" id="KW-0560">Oxidoreductase</keyword>
<organism evidence="4 5">
    <name type="scientific">Sphaerobacter thermophilus (strain ATCC 49802 / DSM 20745 / KCCM 41009 / NCIMB 13125 / S 6022)</name>
    <dbReference type="NCBI Taxonomy" id="479434"/>
    <lineage>
        <taxon>Bacteria</taxon>
        <taxon>Pseudomonadati</taxon>
        <taxon>Thermomicrobiota</taxon>
        <taxon>Thermomicrobia</taxon>
        <taxon>Sphaerobacterales</taxon>
        <taxon>Sphaerobacterineae</taxon>
        <taxon>Sphaerobacteraceae</taxon>
        <taxon>Sphaerobacter</taxon>
    </lineage>
</organism>
<reference evidence="5" key="1">
    <citation type="submission" date="2009-11" db="EMBL/GenBank/DDBJ databases">
        <title>The complete chromosome 1 of Sphaerobacter thermophilus DSM 20745.</title>
        <authorList>
            <person name="Lucas S."/>
            <person name="Copeland A."/>
            <person name="Lapidus A."/>
            <person name="Glavina del Rio T."/>
            <person name="Dalin E."/>
            <person name="Tice H."/>
            <person name="Bruce D."/>
            <person name="Goodwin L."/>
            <person name="Pitluck S."/>
            <person name="Kyrpides N."/>
            <person name="Mavromatis K."/>
            <person name="Ivanova N."/>
            <person name="Mikhailova N."/>
            <person name="LaButti K.M."/>
            <person name="Clum A."/>
            <person name="Sun H.I."/>
            <person name="Brettin T."/>
            <person name="Detter J.C."/>
            <person name="Han C."/>
            <person name="Larimer F."/>
            <person name="Land M."/>
            <person name="Hauser L."/>
            <person name="Markowitz V."/>
            <person name="Cheng J.F."/>
            <person name="Hugenholtz P."/>
            <person name="Woyke T."/>
            <person name="Wu D."/>
            <person name="Steenblock K."/>
            <person name="Schneider S."/>
            <person name="Pukall R."/>
            <person name="Goeker M."/>
            <person name="Klenk H.P."/>
            <person name="Eisen J.A."/>
        </authorList>
    </citation>
    <scope>NUCLEOTIDE SEQUENCE [LARGE SCALE GENOMIC DNA]</scope>
    <source>
        <strain evidence="5">ATCC 49802 / DSM 20745 / S 6022</strain>
    </source>
</reference>
<sequence>MASLVISEYVGARVRRKEDPRLITGRATYVDDLRLPGMLHVAIVRSVYAHARITGIDTSQAAAMPGVFGVYTAADLQKGAVEGAFTSLATDRVRYLGEPVAVVVAESAYAARDARDAVVVDYEPLPVVASIEAAMAEGAPQLYDDKPGNIAVDVTHTQGDVAGAFERAPVVVKQRIVSQRLSGVPMEPRAVAAAPDPTTGGVTVWSSTQAPHWNRKAIAGVLGLGLSQVRIIAPEVGGGFGVKIGAYPEDFILAVLTRLINRPVKWIETRSENFQVTNHGRAQIADIEVAAEKNGKILAYRMTVMQDQGADARGAYLAPTTTSMAVGCYDIPAIETRAMGILTNTMPVSAYRGAGRPEAAYYIERAIDLVADATGLDPAEVRRVNFIPPDKFPVTTVTGERYDSGEYAKALDKALEVSGYQQLRQMQAEARQQGRYVGIGLASYVEICGFGPFESSHVRVEPTGSVSVYTGISPHGQGQETTFAQIVADNLGADFDQVVVHHGDTSNTPEGNGTMGSRGLAVGGGALMLSVEQIREKAFKIAAHLLEASVDDIELVDGKYRVKGAPDRGVTLAEIAEAAYGGKIPEDMEPGLEATNFFKPADETFPFGTHVAVVEVFPDTGEVKLLDYYSVDDCGVRISPMLVEGQVHGGLAQGIGQALWEEIRYDENGQLLTGTLMDYAVPKASYFPVFKTDATVTPTPINPLGAKGIGEAATIGSTPAVANAVIDALEPFGITHLDIPFTAEKVWAAIRQSGK</sequence>
<dbReference type="GO" id="GO:0016491">
    <property type="term" value="F:oxidoreductase activity"/>
    <property type="evidence" value="ECO:0007669"/>
    <property type="project" value="UniProtKB-KW"/>
</dbReference>
<evidence type="ECO:0000256" key="1">
    <source>
        <dbReference type="ARBA" id="ARBA00022505"/>
    </source>
</evidence>
<dbReference type="InterPro" id="IPR036856">
    <property type="entry name" value="Ald_Oxase/Xan_DH_a/b_sf"/>
</dbReference>
<keyword evidence="1" id="KW-0500">Molybdenum</keyword>
<dbReference type="InterPro" id="IPR000674">
    <property type="entry name" value="Ald_Oxase/Xan_DH_a/b"/>
</dbReference>